<dbReference type="SUPFAM" id="SSF55961">
    <property type="entry name" value="Bet v1-like"/>
    <property type="match status" value="1"/>
</dbReference>
<reference evidence="2" key="1">
    <citation type="submission" date="2018-02" db="EMBL/GenBank/DDBJ databases">
        <title>Phenotypic and genomic properties of facultatively anaerobic sulfur-reducing natronoarchaea from hypersaline soda lakes.</title>
        <authorList>
            <person name="Sorokin D.Y."/>
            <person name="Kublanov I.V."/>
            <person name="Roman P."/>
            <person name="Sinninghe Damste J.S."/>
            <person name="Golyshin P.N."/>
            <person name="Rojo D."/>
            <person name="Ciordia S."/>
            <person name="Mena M.D.C."/>
            <person name="Ferrer M."/>
            <person name="Messina E."/>
            <person name="Smedile F."/>
            <person name="La Spada G."/>
            <person name="La Cono V."/>
            <person name="Yakimov M.M."/>
        </authorList>
    </citation>
    <scope>NUCLEOTIDE SEQUENCE [LARGE SCALE GENOMIC DNA]</scope>
    <source>
        <strain evidence="2">AArc-Mg</strain>
    </source>
</reference>
<dbReference type="InterPro" id="IPR019587">
    <property type="entry name" value="Polyketide_cyclase/dehydratase"/>
</dbReference>
<dbReference type="Pfam" id="PF10604">
    <property type="entry name" value="Polyketide_cyc2"/>
    <property type="match status" value="1"/>
</dbReference>
<name>A0A346PM56_9EURY</name>
<sequence>MLTVSDSIEIDTDVERVFEYLDDPYNHAEVTPSLSDVRDVEPLENSRKRLAFTYQMAGIGLDGELIQTVAEPNERLTFDMRGRLEGEIDLALEPTADGTQLTYTGRYDLPGAVLSRVAEPFVRRYNERELQTTLENTKNRLEVEE</sequence>
<dbReference type="Gene3D" id="3.30.530.20">
    <property type="match status" value="1"/>
</dbReference>
<dbReference type="AlphaFoldDB" id="A0A346PM56"/>
<protein>
    <submittedName>
        <fullName evidence="1">Bacterio-opsin linked product</fullName>
    </submittedName>
</protein>
<proteinExistence type="predicted"/>
<accession>A0A346PM56</accession>
<gene>
    <name evidence="1" type="ORF">AArcMg_0578</name>
</gene>
<evidence type="ECO:0000313" key="1">
    <source>
        <dbReference type="EMBL" id="AXR80601.1"/>
    </source>
</evidence>
<dbReference type="CDD" id="cd07812">
    <property type="entry name" value="SRPBCC"/>
    <property type="match status" value="1"/>
</dbReference>
<dbReference type="KEGG" id="nag:AArcMg_0578"/>
<keyword evidence="2" id="KW-1185">Reference proteome</keyword>
<organism evidence="1 2">
    <name type="scientific">Natrarchaeobaculum sulfurireducens</name>
    <dbReference type="NCBI Taxonomy" id="2044521"/>
    <lineage>
        <taxon>Archaea</taxon>
        <taxon>Methanobacteriati</taxon>
        <taxon>Methanobacteriota</taxon>
        <taxon>Stenosarchaea group</taxon>
        <taxon>Halobacteria</taxon>
        <taxon>Halobacteriales</taxon>
        <taxon>Natrialbaceae</taxon>
        <taxon>Natrarchaeobaculum</taxon>
    </lineage>
</organism>
<dbReference type="EMBL" id="CP027033">
    <property type="protein sequence ID" value="AXR80601.1"/>
    <property type="molecule type" value="Genomic_DNA"/>
</dbReference>
<dbReference type="RefSeq" id="WP_117367347.1">
    <property type="nucleotide sequence ID" value="NZ_CP027033.1"/>
</dbReference>
<dbReference type="InterPro" id="IPR023393">
    <property type="entry name" value="START-like_dom_sf"/>
</dbReference>
<evidence type="ECO:0000313" key="2">
    <source>
        <dbReference type="Proteomes" id="UP000258613"/>
    </source>
</evidence>
<dbReference type="OrthoDB" id="195304at2157"/>
<dbReference type="GeneID" id="37641059"/>
<dbReference type="Proteomes" id="UP000258613">
    <property type="component" value="Chromosome"/>
</dbReference>